<dbReference type="EMBL" id="AP021881">
    <property type="protein sequence ID" value="BBP01644.1"/>
    <property type="molecule type" value="Genomic_DNA"/>
</dbReference>
<evidence type="ECO:0008006" key="3">
    <source>
        <dbReference type="Google" id="ProtNLM"/>
    </source>
</evidence>
<organism evidence="1 2">
    <name type="scientific">Sulfuriferula nivalis</name>
    <dbReference type="NCBI Taxonomy" id="2675298"/>
    <lineage>
        <taxon>Bacteria</taxon>
        <taxon>Pseudomonadati</taxon>
        <taxon>Pseudomonadota</taxon>
        <taxon>Betaproteobacteria</taxon>
        <taxon>Nitrosomonadales</taxon>
        <taxon>Sulfuricellaceae</taxon>
        <taxon>Sulfuriferula</taxon>
    </lineage>
</organism>
<name>A0A809RLG6_9PROT</name>
<dbReference type="AlphaFoldDB" id="A0A809RLG6"/>
<dbReference type="NCBIfam" id="TIGR03347">
    <property type="entry name" value="VI_chp_1"/>
    <property type="match status" value="1"/>
</dbReference>
<gene>
    <name evidence="1" type="ORF">SFSGTM_23520</name>
</gene>
<evidence type="ECO:0000313" key="1">
    <source>
        <dbReference type="EMBL" id="BBP01644.1"/>
    </source>
</evidence>
<evidence type="ECO:0000313" key="2">
    <source>
        <dbReference type="Proteomes" id="UP000463939"/>
    </source>
</evidence>
<dbReference type="KEGG" id="sniv:SFSGTM_23520"/>
<dbReference type="PANTHER" id="PTHR35564">
    <property type="match status" value="1"/>
</dbReference>
<dbReference type="PANTHER" id="PTHR35564:SF4">
    <property type="entry name" value="CYTOPLASMIC PROTEIN"/>
    <property type="match status" value="1"/>
</dbReference>
<accession>A0A809RLG6</accession>
<reference evidence="2" key="1">
    <citation type="submission" date="2019-11" db="EMBL/GenBank/DDBJ databases">
        <title>Isolation and characterization of a novel species in the genus Sulfuriferula.</title>
        <authorList>
            <person name="Mochizuki J."/>
            <person name="Kojima H."/>
            <person name="Fukui M."/>
        </authorList>
    </citation>
    <scope>NUCLEOTIDE SEQUENCE [LARGE SCALE GENOMIC DNA]</scope>
    <source>
        <strain evidence="2">SGTM</strain>
    </source>
</reference>
<keyword evidence="2" id="KW-1185">Reference proteome</keyword>
<dbReference type="InterPro" id="IPR010732">
    <property type="entry name" value="T6SS_TssG-like"/>
</dbReference>
<dbReference type="RefSeq" id="WP_162085391.1">
    <property type="nucleotide sequence ID" value="NZ_AP021881.1"/>
</dbReference>
<dbReference type="Proteomes" id="UP000463939">
    <property type="component" value="Chromosome"/>
</dbReference>
<sequence>MQTEKRRFKPAVIDQLKAAPHRFEFFQAVRLLENWLKQNGVATDKTLNDYIRFRNSLSLQFPASQIEALHLTYQPVDDDAAVTEQPGVQDVQTITITPAFMGFLGGNGSLPNHYTEQIAAHAMYNRDDAPRAFLDVFSSRVVSLFYQSWCKYRLALGYERQGKDKFLPLLLSLSGLGHADLQARLQQEEEGVLDASIAHFAGAMRHRPVSAAVLQRTLTSYFAVPVEVELFTGSWYAVPATQQTSLGSNNAVLGVTAMSGARVWQRDLRIRLVIGALDKAQFERFLPEWQSARALDKLLMLLTHHEFEYEIQLILAAEHVQGSSLGSSAGNGRLGWDTFLVSQPATEDRRDINYIINAIA</sequence>
<protein>
    <recommendedName>
        <fullName evidence="3">Type VI secretion system baseplate subunit TssG</fullName>
    </recommendedName>
</protein>
<proteinExistence type="predicted"/>
<dbReference type="Pfam" id="PF06996">
    <property type="entry name" value="T6SS_TssG"/>
    <property type="match status" value="1"/>
</dbReference>